<protein>
    <recommendedName>
        <fullName evidence="1">Protein ENHANCED DISEASE RESISTANCE 2 C-terminal domain-containing protein</fullName>
    </recommendedName>
</protein>
<dbReference type="PANTHER" id="PTHR12136:SF91">
    <property type="entry name" value="PROTEIN ENHANCED DISEASE RESISTANCE 2-LIKE"/>
    <property type="match status" value="1"/>
</dbReference>
<keyword evidence="3" id="KW-1185">Reference proteome</keyword>
<dbReference type="PANTHER" id="PTHR12136">
    <property type="entry name" value="ENHANCED DISEASE RESISTANCE-RELATED"/>
    <property type="match status" value="1"/>
</dbReference>
<feature type="domain" description="Protein ENHANCED DISEASE RESISTANCE 2 C-terminal" evidence="1">
    <location>
        <begin position="1"/>
        <end position="53"/>
    </location>
</feature>
<dbReference type="InterPro" id="IPR045096">
    <property type="entry name" value="EDR2-like"/>
</dbReference>
<dbReference type="AlphaFoldDB" id="A0AAV2DXD4"/>
<dbReference type="Pfam" id="PF07059">
    <property type="entry name" value="EDR2_C"/>
    <property type="match status" value="1"/>
</dbReference>
<evidence type="ECO:0000313" key="2">
    <source>
        <dbReference type="EMBL" id="CAL1378259.1"/>
    </source>
</evidence>
<name>A0AAV2DXD4_9ROSI</name>
<gene>
    <name evidence="2" type="ORF">LTRI10_LOCUS19855</name>
</gene>
<accession>A0AAV2DXD4</accession>
<dbReference type="InterPro" id="IPR009769">
    <property type="entry name" value="EDR2_C"/>
</dbReference>
<evidence type="ECO:0000259" key="1">
    <source>
        <dbReference type="Pfam" id="PF07059"/>
    </source>
</evidence>
<sequence length="142" mass="16318">MDVDIASSTITTAILHLALGCMTSVTIDMGFLVEAHEPLPKRLITAVRVCQMEMSNRLSSTSSLVDSSSFEDLTAERTWEWFTMTKIPFWRYQRELVLLQEWEESSGRRSCADRIHFRWQDLKTKKDGEGKREEEEGEGLGL</sequence>
<reference evidence="2 3" key="1">
    <citation type="submission" date="2024-04" db="EMBL/GenBank/DDBJ databases">
        <authorList>
            <person name="Fracassetti M."/>
        </authorList>
    </citation>
    <scope>NUCLEOTIDE SEQUENCE [LARGE SCALE GENOMIC DNA]</scope>
</reference>
<evidence type="ECO:0000313" key="3">
    <source>
        <dbReference type="Proteomes" id="UP001497516"/>
    </source>
</evidence>
<dbReference type="Proteomes" id="UP001497516">
    <property type="component" value="Chromosome 3"/>
</dbReference>
<dbReference type="EMBL" id="OZ034816">
    <property type="protein sequence ID" value="CAL1378259.1"/>
    <property type="molecule type" value="Genomic_DNA"/>
</dbReference>
<organism evidence="2 3">
    <name type="scientific">Linum trigynum</name>
    <dbReference type="NCBI Taxonomy" id="586398"/>
    <lineage>
        <taxon>Eukaryota</taxon>
        <taxon>Viridiplantae</taxon>
        <taxon>Streptophyta</taxon>
        <taxon>Embryophyta</taxon>
        <taxon>Tracheophyta</taxon>
        <taxon>Spermatophyta</taxon>
        <taxon>Magnoliopsida</taxon>
        <taxon>eudicotyledons</taxon>
        <taxon>Gunneridae</taxon>
        <taxon>Pentapetalae</taxon>
        <taxon>rosids</taxon>
        <taxon>fabids</taxon>
        <taxon>Malpighiales</taxon>
        <taxon>Linaceae</taxon>
        <taxon>Linum</taxon>
    </lineage>
</organism>
<proteinExistence type="predicted"/>